<dbReference type="PANTHER" id="PTHR33048:SF124">
    <property type="entry name" value="INTEGRAL MEMBRANE PROTEIN"/>
    <property type="match status" value="1"/>
</dbReference>
<reference evidence="9 10" key="1">
    <citation type="submission" date="2016-03" db="EMBL/GenBank/DDBJ databases">
        <authorList>
            <person name="Ploux O."/>
        </authorList>
    </citation>
    <scope>NUCLEOTIDE SEQUENCE [LARGE SCALE GENOMIC DNA]</scope>
    <source>
        <strain evidence="9 10">UAMH 11012</strain>
    </source>
</reference>
<keyword evidence="10" id="KW-1185">Reference proteome</keyword>
<feature type="compositionally biased region" description="Polar residues" evidence="6">
    <location>
        <begin position="373"/>
        <end position="387"/>
    </location>
</feature>
<organism evidence="9 10">
    <name type="scientific">Phialocephala subalpina</name>
    <dbReference type="NCBI Taxonomy" id="576137"/>
    <lineage>
        <taxon>Eukaryota</taxon>
        <taxon>Fungi</taxon>
        <taxon>Dikarya</taxon>
        <taxon>Ascomycota</taxon>
        <taxon>Pezizomycotina</taxon>
        <taxon>Leotiomycetes</taxon>
        <taxon>Helotiales</taxon>
        <taxon>Mollisiaceae</taxon>
        <taxon>Phialocephala</taxon>
        <taxon>Phialocephala fortinii species complex</taxon>
    </lineage>
</organism>
<sequence length="395" mass="44594">MLDYPVVDGVTVLVLPPAGVVPDFDHPEQNKRLAHFLVFGIGAPLAFLALCQRFYTKLFLFGGLQLDDLFMFVGWAMSLVTQAMLTHSIVEGGMCAHVWEMPLTRFEKYSVVTYVTAPIYQMCNGFTKLSLLVVYLRLSPQKWFRVAAWFSIVIVVLYTSVITLLMFFHCHPVRRAFDFKIQTGYCLDAGILYMATAVSNIVTDVMLFLLPTPMILKLKMGTSLKIAAITIFGIGSLTIATSIVRLVYLPATLRSTDISWDAAPADVWTFVEGNLFVICGSMPTMRRFLRHIFPRIFDDSAVSKSNEPSGGYQRSDSTYSWSRKRKHYEQFPEHLELQLVPEGHNKAEIESTAVVTSKRDVDNQSETAIMETKSFTVCSEQQVSPSHSFEDERKD</sequence>
<evidence type="ECO:0000256" key="3">
    <source>
        <dbReference type="ARBA" id="ARBA00022989"/>
    </source>
</evidence>
<comment type="subcellular location">
    <subcellularLocation>
        <location evidence="1">Membrane</location>
        <topology evidence="1">Multi-pass membrane protein</topology>
    </subcellularLocation>
</comment>
<feature type="transmembrane region" description="Helical" evidence="7">
    <location>
        <begin position="33"/>
        <end position="51"/>
    </location>
</feature>
<keyword evidence="4 7" id="KW-0472">Membrane</keyword>
<dbReference type="Pfam" id="PF20684">
    <property type="entry name" value="Fung_rhodopsin"/>
    <property type="match status" value="1"/>
</dbReference>
<dbReference type="EMBL" id="FJOG01000015">
    <property type="protein sequence ID" value="CZR60227.1"/>
    <property type="molecule type" value="Genomic_DNA"/>
</dbReference>
<proteinExistence type="inferred from homology"/>
<protein>
    <submittedName>
        <fullName evidence="9">Related to integral membrane protein</fullName>
    </submittedName>
</protein>
<keyword evidence="3 7" id="KW-1133">Transmembrane helix</keyword>
<evidence type="ECO:0000256" key="5">
    <source>
        <dbReference type="ARBA" id="ARBA00038359"/>
    </source>
</evidence>
<evidence type="ECO:0000256" key="4">
    <source>
        <dbReference type="ARBA" id="ARBA00023136"/>
    </source>
</evidence>
<feature type="transmembrane region" description="Helical" evidence="7">
    <location>
        <begin position="58"/>
        <end position="77"/>
    </location>
</feature>
<dbReference type="InterPro" id="IPR049326">
    <property type="entry name" value="Rhodopsin_dom_fungi"/>
</dbReference>
<evidence type="ECO:0000313" key="10">
    <source>
        <dbReference type="Proteomes" id="UP000184330"/>
    </source>
</evidence>
<name>A0A1L7X5E5_9HELO</name>
<dbReference type="OrthoDB" id="5342292at2759"/>
<accession>A0A1L7X5E5</accession>
<evidence type="ECO:0000256" key="7">
    <source>
        <dbReference type="SAM" id="Phobius"/>
    </source>
</evidence>
<evidence type="ECO:0000259" key="8">
    <source>
        <dbReference type="Pfam" id="PF20684"/>
    </source>
</evidence>
<feature type="transmembrane region" description="Helical" evidence="7">
    <location>
        <begin position="148"/>
        <end position="169"/>
    </location>
</feature>
<keyword evidence="2 7" id="KW-0812">Transmembrane</keyword>
<evidence type="ECO:0000313" key="9">
    <source>
        <dbReference type="EMBL" id="CZR60227.1"/>
    </source>
</evidence>
<feature type="region of interest" description="Disordered" evidence="6">
    <location>
        <begin position="372"/>
        <end position="395"/>
    </location>
</feature>
<dbReference type="Proteomes" id="UP000184330">
    <property type="component" value="Unassembled WGS sequence"/>
</dbReference>
<comment type="similarity">
    <text evidence="5">Belongs to the SAT4 family.</text>
</comment>
<dbReference type="GO" id="GO:0016020">
    <property type="term" value="C:membrane"/>
    <property type="evidence" value="ECO:0007669"/>
    <property type="project" value="UniProtKB-SubCell"/>
</dbReference>
<evidence type="ECO:0000256" key="2">
    <source>
        <dbReference type="ARBA" id="ARBA00022692"/>
    </source>
</evidence>
<evidence type="ECO:0000256" key="6">
    <source>
        <dbReference type="SAM" id="MobiDB-lite"/>
    </source>
</evidence>
<feature type="domain" description="Rhodopsin" evidence="8">
    <location>
        <begin position="53"/>
        <end position="290"/>
    </location>
</feature>
<dbReference type="PANTHER" id="PTHR33048">
    <property type="entry name" value="PTH11-LIKE INTEGRAL MEMBRANE PROTEIN (AFU_ORTHOLOGUE AFUA_5G11245)"/>
    <property type="match status" value="1"/>
</dbReference>
<gene>
    <name evidence="9" type="ORF">PAC_10123</name>
</gene>
<dbReference type="AlphaFoldDB" id="A0A1L7X5E5"/>
<feature type="transmembrane region" description="Helical" evidence="7">
    <location>
        <begin position="189"/>
        <end position="210"/>
    </location>
</feature>
<evidence type="ECO:0000256" key="1">
    <source>
        <dbReference type="ARBA" id="ARBA00004141"/>
    </source>
</evidence>
<dbReference type="InterPro" id="IPR052337">
    <property type="entry name" value="SAT4-like"/>
</dbReference>
<feature type="transmembrane region" description="Helical" evidence="7">
    <location>
        <begin position="222"/>
        <end position="247"/>
    </location>
</feature>